<comment type="subcellular location">
    <subcellularLocation>
        <location evidence="1 12">Cytoplasm</location>
    </subcellularLocation>
</comment>
<dbReference type="InterPro" id="IPR045864">
    <property type="entry name" value="aa-tRNA-synth_II/BPL/LPL"/>
</dbReference>
<dbReference type="NCBIfam" id="NF006625">
    <property type="entry name" value="PRK09194.1"/>
    <property type="match status" value="1"/>
</dbReference>
<dbReference type="EC" id="6.1.1.15" evidence="12"/>
<evidence type="ECO:0000256" key="2">
    <source>
        <dbReference type="ARBA" id="ARBA00011738"/>
    </source>
</evidence>
<feature type="domain" description="Aminoacyl-transfer RNA synthetases class-II family profile" evidence="13">
    <location>
        <begin position="38"/>
        <end position="464"/>
    </location>
</feature>
<gene>
    <name evidence="12 14" type="primary">proS</name>
    <name evidence="14" type="ORF">TRIP_B50027</name>
</gene>
<evidence type="ECO:0000256" key="11">
    <source>
        <dbReference type="ARBA" id="ARBA00060755"/>
    </source>
</evidence>
<dbReference type="Gene3D" id="3.40.50.800">
    <property type="entry name" value="Anticodon-binding domain"/>
    <property type="match status" value="1"/>
</dbReference>
<dbReference type="Pfam" id="PF04073">
    <property type="entry name" value="tRNA_edit"/>
    <property type="match status" value="1"/>
</dbReference>
<sequence length="573" mass="63123">MRFSQYFIPTFKEIPADAEVVSHQLMLRAGMIRKLTSGVYTYLPLGLRAIRKVERIVREEMDRSGAIELLMPTVQPAELWQESGRWEYYGLELLRLKDRHGREGCLGPTHEEVITDLVRREIHSYRQMPVNFYQIQTKFRDEIRPRFGLMRGREFIMKDAYSFDCDEAGANRSYEIMRETYTRIFSRCGLRFRAVEADTGTIGGSYSHEFMVLAETGEDVIASCTQCDYAANLERAEVLPPAEDAPAAAPAAVEAVATPGKRTVEEVTAFLGVRPDQLIKTLIFLADGEAVAALVRGDHELNEAKLKRFLGAQQIELADAALVEEATGAPIGFAGPVNVRARIVADHAVMAMADAVTGGNQADLHLRHVQPSRDFKAAGVGDLRVITPEDPCPRCGGAIQFSRGIEVGHIFKLGIKYSRAMKALFLDENGQELPIIMGCYGIGVGRTVAAAIEQNHDADGIIFPVPIAPFEVTVLPLQMHDKDVVDAAERIYGELQAAGLDVLLDDRDERAGVKFKDADLIGSPVRVTIGARGIRNGEVEVRLRSAAESESVPVAEAVGLVRRKVAEGYDSVK</sequence>
<evidence type="ECO:0000256" key="8">
    <source>
        <dbReference type="ARBA" id="ARBA00023146"/>
    </source>
</evidence>
<keyword evidence="8 12" id="KW-0030">Aminoacyl-tRNA synthetase</keyword>
<comment type="domain">
    <text evidence="12">Consists of three domains: the N-terminal catalytic domain, the editing domain and the C-terminal anticodon-binding domain.</text>
</comment>
<dbReference type="InterPro" id="IPR002316">
    <property type="entry name" value="Pro-tRNA-ligase_IIa"/>
</dbReference>
<evidence type="ECO:0000256" key="12">
    <source>
        <dbReference type="HAMAP-Rule" id="MF_01569"/>
    </source>
</evidence>
<keyword evidence="3 12" id="KW-0963">Cytoplasm</keyword>
<organism evidence="14">
    <name type="scientific">Uncultured Desulfatiglans sp</name>
    <dbReference type="NCBI Taxonomy" id="1748965"/>
    <lineage>
        <taxon>Bacteria</taxon>
        <taxon>Pseudomonadati</taxon>
        <taxon>Thermodesulfobacteriota</taxon>
        <taxon>Desulfobacteria</taxon>
        <taxon>Desulfatiglandales</taxon>
        <taxon>Desulfatiglandaceae</taxon>
        <taxon>Desulfatiglans</taxon>
        <taxon>environmental samples</taxon>
    </lineage>
</organism>
<dbReference type="SUPFAM" id="SSF55681">
    <property type="entry name" value="Class II aaRS and biotin synthetases"/>
    <property type="match status" value="1"/>
</dbReference>
<dbReference type="PANTHER" id="PTHR42753">
    <property type="entry name" value="MITOCHONDRIAL RIBOSOME PROTEIN L39/PROLYL-TRNA LIGASE FAMILY MEMBER"/>
    <property type="match status" value="1"/>
</dbReference>
<protein>
    <recommendedName>
        <fullName evidence="12">Proline--tRNA ligase</fullName>
        <ecNumber evidence="12">6.1.1.15</ecNumber>
    </recommendedName>
    <alternativeName>
        <fullName evidence="12">Prolyl-tRNA synthetase</fullName>
        <shortName evidence="12">ProRS</shortName>
    </alternativeName>
</protein>
<comment type="similarity">
    <text evidence="11 12">Belongs to the class-II aminoacyl-tRNA synthetase family. ProS type 1 subfamily.</text>
</comment>
<dbReference type="CDD" id="cd00861">
    <property type="entry name" value="ProRS_anticodon_short"/>
    <property type="match status" value="1"/>
</dbReference>
<dbReference type="FunFam" id="3.30.930.10:FF:000065">
    <property type="entry name" value="Proline--tRNA ligase"/>
    <property type="match status" value="1"/>
</dbReference>
<keyword evidence="4 12" id="KW-0436">Ligase</keyword>
<comment type="function">
    <text evidence="10 12">Catalyzes the attachment of proline to tRNA(Pro) in a two-step reaction: proline is first activated by ATP to form Pro-AMP and then transferred to the acceptor end of tRNA(Pro). As ProRS can inadvertently accommodate and process non-cognate amino acids such as alanine and cysteine, to avoid such errors it has two additional distinct editing activities against alanine. One activity is designated as 'pretransfer' editing and involves the tRNA(Pro)-independent hydrolysis of activated Ala-AMP. The other activity is designated 'posttransfer' editing and involves deacylation of mischarged Ala-tRNA(Pro). The misacylated Cys-tRNA(Pro) is not edited by ProRS.</text>
</comment>
<name>A0A653AFV6_UNCDX</name>
<dbReference type="InterPro" id="IPR036621">
    <property type="entry name" value="Anticodon-bd_dom_sf"/>
</dbReference>
<evidence type="ECO:0000256" key="10">
    <source>
        <dbReference type="ARBA" id="ARBA00053664"/>
    </source>
</evidence>
<dbReference type="Gene3D" id="3.30.930.10">
    <property type="entry name" value="Bira Bifunctional Protein, Domain 2"/>
    <property type="match status" value="2"/>
</dbReference>
<dbReference type="Pfam" id="PF00587">
    <property type="entry name" value="tRNA-synt_2b"/>
    <property type="match status" value="1"/>
</dbReference>
<dbReference type="AlphaFoldDB" id="A0A653AFV6"/>
<dbReference type="InterPro" id="IPR007214">
    <property type="entry name" value="YbaK/aa-tRNA-synth-assoc-dom"/>
</dbReference>
<dbReference type="InterPro" id="IPR004154">
    <property type="entry name" value="Anticodon-bd"/>
</dbReference>
<dbReference type="GO" id="GO:0004827">
    <property type="term" value="F:proline-tRNA ligase activity"/>
    <property type="evidence" value="ECO:0007669"/>
    <property type="project" value="UniProtKB-UniRule"/>
</dbReference>
<dbReference type="PROSITE" id="PS50862">
    <property type="entry name" value="AA_TRNA_LIGASE_II"/>
    <property type="match status" value="1"/>
</dbReference>
<dbReference type="CDD" id="cd00779">
    <property type="entry name" value="ProRS_core_prok"/>
    <property type="match status" value="1"/>
</dbReference>
<comment type="catalytic activity">
    <reaction evidence="9 12">
        <text>tRNA(Pro) + L-proline + ATP = L-prolyl-tRNA(Pro) + AMP + diphosphate</text>
        <dbReference type="Rhea" id="RHEA:14305"/>
        <dbReference type="Rhea" id="RHEA-COMP:9700"/>
        <dbReference type="Rhea" id="RHEA-COMP:9702"/>
        <dbReference type="ChEBI" id="CHEBI:30616"/>
        <dbReference type="ChEBI" id="CHEBI:33019"/>
        <dbReference type="ChEBI" id="CHEBI:60039"/>
        <dbReference type="ChEBI" id="CHEBI:78442"/>
        <dbReference type="ChEBI" id="CHEBI:78532"/>
        <dbReference type="ChEBI" id="CHEBI:456215"/>
        <dbReference type="EC" id="6.1.1.15"/>
    </reaction>
</comment>
<evidence type="ECO:0000256" key="7">
    <source>
        <dbReference type="ARBA" id="ARBA00022917"/>
    </source>
</evidence>
<dbReference type="SUPFAM" id="SSF52954">
    <property type="entry name" value="Class II aaRS ABD-related"/>
    <property type="match status" value="1"/>
</dbReference>
<dbReference type="InterPro" id="IPR050062">
    <property type="entry name" value="Pro-tRNA_synthetase"/>
</dbReference>
<keyword evidence="5 12" id="KW-0547">Nucleotide-binding</keyword>
<dbReference type="PRINTS" id="PR01046">
    <property type="entry name" value="TRNASYNTHPRO"/>
</dbReference>
<dbReference type="Pfam" id="PF03129">
    <property type="entry name" value="HGTP_anticodon"/>
    <property type="match status" value="1"/>
</dbReference>
<dbReference type="HAMAP" id="MF_01569">
    <property type="entry name" value="Pro_tRNA_synth_type1"/>
    <property type="match status" value="1"/>
</dbReference>
<dbReference type="NCBIfam" id="TIGR00409">
    <property type="entry name" value="proS_fam_II"/>
    <property type="match status" value="1"/>
</dbReference>
<dbReference type="InterPro" id="IPR002314">
    <property type="entry name" value="aa-tRNA-synt_IIb"/>
</dbReference>
<evidence type="ECO:0000256" key="1">
    <source>
        <dbReference type="ARBA" id="ARBA00004496"/>
    </source>
</evidence>
<dbReference type="PIRSF" id="PIRSF001535">
    <property type="entry name" value="ProRS_1"/>
    <property type="match status" value="1"/>
</dbReference>
<evidence type="ECO:0000259" key="13">
    <source>
        <dbReference type="PROSITE" id="PS50862"/>
    </source>
</evidence>
<dbReference type="InterPro" id="IPR023717">
    <property type="entry name" value="Pro-tRNA-Synthase_IIa_type1"/>
</dbReference>
<keyword evidence="6 12" id="KW-0067">ATP-binding</keyword>
<dbReference type="Gene3D" id="3.90.960.10">
    <property type="entry name" value="YbaK/aminoacyl-tRNA synthetase-associated domain"/>
    <property type="match status" value="1"/>
</dbReference>
<dbReference type="SUPFAM" id="SSF55826">
    <property type="entry name" value="YbaK/ProRS associated domain"/>
    <property type="match status" value="1"/>
</dbReference>
<keyword evidence="7 12" id="KW-0648">Protein biosynthesis</keyword>
<dbReference type="FunFam" id="3.30.930.10:FF:000012">
    <property type="entry name" value="Proline--tRNA ligase"/>
    <property type="match status" value="1"/>
</dbReference>
<dbReference type="EMBL" id="UPXX01000032">
    <property type="protein sequence ID" value="VBB46951.1"/>
    <property type="molecule type" value="Genomic_DNA"/>
</dbReference>
<dbReference type="InterPro" id="IPR033730">
    <property type="entry name" value="ProRS_core_prok"/>
</dbReference>
<dbReference type="PANTHER" id="PTHR42753:SF2">
    <property type="entry name" value="PROLINE--TRNA LIGASE"/>
    <property type="match status" value="1"/>
</dbReference>
<evidence type="ECO:0000256" key="3">
    <source>
        <dbReference type="ARBA" id="ARBA00022490"/>
    </source>
</evidence>
<dbReference type="InterPro" id="IPR036754">
    <property type="entry name" value="YbaK/aa-tRNA-synt-asso_dom_sf"/>
</dbReference>
<evidence type="ECO:0000256" key="4">
    <source>
        <dbReference type="ARBA" id="ARBA00022598"/>
    </source>
</evidence>
<reference evidence="14" key="1">
    <citation type="submission" date="2018-07" db="EMBL/GenBank/DDBJ databases">
        <authorList>
            <consortium name="Genoscope - CEA"/>
            <person name="William W."/>
        </authorList>
    </citation>
    <scope>NUCLEOTIDE SEQUENCE</scope>
    <source>
        <strain evidence="14">IK1</strain>
    </source>
</reference>
<dbReference type="GO" id="GO:0002161">
    <property type="term" value="F:aminoacyl-tRNA deacylase activity"/>
    <property type="evidence" value="ECO:0007669"/>
    <property type="project" value="InterPro"/>
</dbReference>
<evidence type="ECO:0000256" key="5">
    <source>
        <dbReference type="ARBA" id="ARBA00022741"/>
    </source>
</evidence>
<dbReference type="CDD" id="cd04334">
    <property type="entry name" value="ProRS-INS"/>
    <property type="match status" value="1"/>
</dbReference>
<accession>A0A653AFV6</accession>
<dbReference type="InterPro" id="IPR044140">
    <property type="entry name" value="ProRS_anticodon_short"/>
</dbReference>
<comment type="subunit">
    <text evidence="2 12">Homodimer.</text>
</comment>
<proteinExistence type="inferred from homology"/>
<dbReference type="GO" id="GO:0005829">
    <property type="term" value="C:cytosol"/>
    <property type="evidence" value="ECO:0007669"/>
    <property type="project" value="TreeGrafter"/>
</dbReference>
<dbReference type="InterPro" id="IPR004500">
    <property type="entry name" value="Pro-tRNA-synth_IIa_bac-type"/>
</dbReference>
<dbReference type="InterPro" id="IPR006195">
    <property type="entry name" value="aa-tRNA-synth_II"/>
</dbReference>
<dbReference type="GO" id="GO:0006433">
    <property type="term" value="P:prolyl-tRNA aminoacylation"/>
    <property type="evidence" value="ECO:0007669"/>
    <property type="project" value="UniProtKB-UniRule"/>
</dbReference>
<dbReference type="GO" id="GO:0005524">
    <property type="term" value="F:ATP binding"/>
    <property type="evidence" value="ECO:0007669"/>
    <property type="project" value="UniProtKB-UniRule"/>
</dbReference>
<evidence type="ECO:0000313" key="14">
    <source>
        <dbReference type="EMBL" id="VBB46951.1"/>
    </source>
</evidence>
<evidence type="ECO:0000256" key="6">
    <source>
        <dbReference type="ARBA" id="ARBA00022840"/>
    </source>
</evidence>
<evidence type="ECO:0000256" key="9">
    <source>
        <dbReference type="ARBA" id="ARBA00047671"/>
    </source>
</evidence>